<dbReference type="SUPFAM" id="SSF52047">
    <property type="entry name" value="RNI-like"/>
    <property type="match status" value="1"/>
</dbReference>
<protein>
    <recommendedName>
        <fullName evidence="4">F-box domain-containing protein</fullName>
    </recommendedName>
</protein>
<evidence type="ECO:0008006" key="4">
    <source>
        <dbReference type="Google" id="ProtNLM"/>
    </source>
</evidence>
<dbReference type="AlphaFoldDB" id="A0AAD7EUK6"/>
<accession>A0AAD7EUK6</accession>
<dbReference type="Proteomes" id="UP001218218">
    <property type="component" value="Unassembled WGS sequence"/>
</dbReference>
<feature type="coiled-coil region" evidence="1">
    <location>
        <begin position="14"/>
        <end position="41"/>
    </location>
</feature>
<reference evidence="2" key="1">
    <citation type="submission" date="2023-03" db="EMBL/GenBank/DDBJ databases">
        <title>Massive genome expansion in bonnet fungi (Mycena s.s.) driven by repeated elements and novel gene families across ecological guilds.</title>
        <authorList>
            <consortium name="Lawrence Berkeley National Laboratory"/>
            <person name="Harder C.B."/>
            <person name="Miyauchi S."/>
            <person name="Viragh M."/>
            <person name="Kuo A."/>
            <person name="Thoen E."/>
            <person name="Andreopoulos B."/>
            <person name="Lu D."/>
            <person name="Skrede I."/>
            <person name="Drula E."/>
            <person name="Henrissat B."/>
            <person name="Morin E."/>
            <person name="Kohler A."/>
            <person name="Barry K."/>
            <person name="LaButti K."/>
            <person name="Morin E."/>
            <person name="Salamov A."/>
            <person name="Lipzen A."/>
            <person name="Mereny Z."/>
            <person name="Hegedus B."/>
            <person name="Baldrian P."/>
            <person name="Stursova M."/>
            <person name="Weitz H."/>
            <person name="Taylor A."/>
            <person name="Grigoriev I.V."/>
            <person name="Nagy L.G."/>
            <person name="Martin F."/>
            <person name="Kauserud H."/>
        </authorList>
    </citation>
    <scope>NUCLEOTIDE SEQUENCE</scope>
    <source>
        <strain evidence="2">CBHHK002</strain>
    </source>
</reference>
<gene>
    <name evidence="2" type="ORF">DFH08DRAFT_1077892</name>
</gene>
<evidence type="ECO:0000313" key="3">
    <source>
        <dbReference type="Proteomes" id="UP001218218"/>
    </source>
</evidence>
<keyword evidence="1" id="KW-0175">Coiled coil</keyword>
<evidence type="ECO:0000256" key="1">
    <source>
        <dbReference type="SAM" id="Coils"/>
    </source>
</evidence>
<dbReference type="EMBL" id="JARIHO010000012">
    <property type="protein sequence ID" value="KAJ7352124.1"/>
    <property type="molecule type" value="Genomic_DNA"/>
</dbReference>
<name>A0AAD7EUK6_9AGAR</name>
<organism evidence="2 3">
    <name type="scientific">Mycena albidolilacea</name>
    <dbReference type="NCBI Taxonomy" id="1033008"/>
    <lineage>
        <taxon>Eukaryota</taxon>
        <taxon>Fungi</taxon>
        <taxon>Dikarya</taxon>
        <taxon>Basidiomycota</taxon>
        <taxon>Agaricomycotina</taxon>
        <taxon>Agaricomycetes</taxon>
        <taxon>Agaricomycetidae</taxon>
        <taxon>Agaricales</taxon>
        <taxon>Marasmiineae</taxon>
        <taxon>Mycenaceae</taxon>
        <taxon>Mycena</taxon>
    </lineage>
</organism>
<evidence type="ECO:0000313" key="2">
    <source>
        <dbReference type="EMBL" id="KAJ7352124.1"/>
    </source>
</evidence>
<keyword evidence="3" id="KW-1185">Reference proteome</keyword>
<sequence length="455" mass="51589">MPNKTDEELFHDHEAKTRTLLAEIEKSLRDMEKQLERALQAGYDLEWRLASLEARENELVQATEPISAAQLRDVRVEYFVVQRKLRTTVEERQVLEDRRNALVRDRAALCMPITLGAFRSAPTRRVPDEILTEIFMAAKGEKVCEEWRVSVCNYPPAWASFSWALSEESPSALRWLQICLERSKAASLTVELDGTKSPRHSGLLTSALELISAHSQRLYSLRLNGDHWTSIRLTGFYAQLPRLEILQLPFLFTTHLSHQFKIAPRLHTLILPGSQPLHHISASQITSLHMGFYITPATLSHFPNMRSLTCKIVAKMDTSLWSMPHAILPNLIFWRVEFRSGQCAEPDIFDYFTTPALESLDITIPSASKIAAFLHRSGCLLRHLALRNCAVNATELVDIFEHAPNLESFTVVTGFNRTSIREQVSEVLIGRSSEALLPKLRHLVIDGSCIPLRGP</sequence>
<dbReference type="Gene3D" id="3.80.10.10">
    <property type="entry name" value="Ribonuclease Inhibitor"/>
    <property type="match status" value="1"/>
</dbReference>
<dbReference type="InterPro" id="IPR032675">
    <property type="entry name" value="LRR_dom_sf"/>
</dbReference>
<comment type="caution">
    <text evidence="2">The sequence shown here is derived from an EMBL/GenBank/DDBJ whole genome shotgun (WGS) entry which is preliminary data.</text>
</comment>
<proteinExistence type="predicted"/>